<keyword evidence="1" id="KW-0812">Transmembrane</keyword>
<feature type="transmembrane region" description="Helical" evidence="1">
    <location>
        <begin position="69"/>
        <end position="86"/>
    </location>
</feature>
<keyword evidence="1" id="KW-1133">Transmembrane helix</keyword>
<dbReference type="EMBL" id="JBDJNQ010000001">
    <property type="protein sequence ID" value="MEN5375896.1"/>
    <property type="molecule type" value="Genomic_DNA"/>
</dbReference>
<evidence type="ECO:0000313" key="3">
    <source>
        <dbReference type="Proteomes" id="UP001409291"/>
    </source>
</evidence>
<keyword evidence="1" id="KW-0472">Membrane</keyword>
<feature type="transmembrane region" description="Helical" evidence="1">
    <location>
        <begin position="36"/>
        <end position="57"/>
    </location>
</feature>
<feature type="transmembrane region" description="Helical" evidence="1">
    <location>
        <begin position="141"/>
        <end position="157"/>
    </location>
</feature>
<accession>A0ABV0BMB8</accession>
<evidence type="ECO:0000313" key="2">
    <source>
        <dbReference type="EMBL" id="MEN5375896.1"/>
    </source>
</evidence>
<protein>
    <submittedName>
        <fullName evidence="2">Uncharacterized protein</fullName>
    </submittedName>
</protein>
<reference evidence="2 3" key="1">
    <citation type="submission" date="2024-04" db="EMBL/GenBank/DDBJ databases">
        <title>WGS of bacteria from Torrens River.</title>
        <authorList>
            <person name="Wyrsch E.R."/>
            <person name="Drigo B."/>
        </authorList>
    </citation>
    <scope>NUCLEOTIDE SEQUENCE [LARGE SCALE GENOMIC DNA]</scope>
    <source>
        <strain evidence="2 3">TWI391</strain>
    </source>
</reference>
<dbReference type="RefSeq" id="WP_206368662.1">
    <property type="nucleotide sequence ID" value="NZ_JAOQNK010000001.1"/>
</dbReference>
<feature type="transmembrane region" description="Helical" evidence="1">
    <location>
        <begin position="92"/>
        <end position="110"/>
    </location>
</feature>
<feature type="transmembrane region" description="Helical" evidence="1">
    <location>
        <begin position="12"/>
        <end position="30"/>
    </location>
</feature>
<evidence type="ECO:0000256" key="1">
    <source>
        <dbReference type="SAM" id="Phobius"/>
    </source>
</evidence>
<organism evidence="2 3">
    <name type="scientific">Sphingobacterium kitahiroshimense</name>
    <dbReference type="NCBI Taxonomy" id="470446"/>
    <lineage>
        <taxon>Bacteria</taxon>
        <taxon>Pseudomonadati</taxon>
        <taxon>Bacteroidota</taxon>
        <taxon>Sphingobacteriia</taxon>
        <taxon>Sphingobacteriales</taxon>
        <taxon>Sphingobacteriaceae</taxon>
        <taxon>Sphingobacterium</taxon>
    </lineage>
</organism>
<keyword evidence="3" id="KW-1185">Reference proteome</keyword>
<feature type="transmembrane region" description="Helical" evidence="1">
    <location>
        <begin position="169"/>
        <end position="187"/>
    </location>
</feature>
<sequence>MSKISSNRVIRYTSLLLLFVIQLLFLLAIFKENNSTIALSFFIILISFLLLFSFFKSPVHHNKLAFEKVYIAVWVPIGAISCYFLNHAFGLGSVFSASLVGLTGALIPYLNKKSSYLPHLPPAIYCGAFVGMSNTKVAHDIYFILAASICTAILLIISKSLLNGIGGKLGTLAFAGVTITYLILFLFSR</sequence>
<proteinExistence type="predicted"/>
<comment type="caution">
    <text evidence="2">The sequence shown here is derived from an EMBL/GenBank/DDBJ whole genome shotgun (WGS) entry which is preliminary data.</text>
</comment>
<dbReference type="Proteomes" id="UP001409291">
    <property type="component" value="Unassembled WGS sequence"/>
</dbReference>
<gene>
    <name evidence="2" type="ORF">ABE541_01345</name>
</gene>
<name>A0ABV0BMB8_9SPHI</name>